<evidence type="ECO:0000256" key="2">
    <source>
        <dbReference type="ARBA" id="ARBA00023125"/>
    </source>
</evidence>
<gene>
    <name evidence="6" type="ORF">V8G54_019309</name>
</gene>
<keyword evidence="3" id="KW-0804">Transcription</keyword>
<evidence type="ECO:0000256" key="1">
    <source>
        <dbReference type="ARBA" id="ARBA00023015"/>
    </source>
</evidence>
<feature type="domain" description="NAC" evidence="5">
    <location>
        <begin position="14"/>
        <end position="159"/>
    </location>
</feature>
<evidence type="ECO:0000313" key="7">
    <source>
        <dbReference type="Proteomes" id="UP001374535"/>
    </source>
</evidence>
<organism evidence="6 7">
    <name type="scientific">Vigna mungo</name>
    <name type="common">Black gram</name>
    <name type="synonym">Phaseolus mungo</name>
    <dbReference type="NCBI Taxonomy" id="3915"/>
    <lineage>
        <taxon>Eukaryota</taxon>
        <taxon>Viridiplantae</taxon>
        <taxon>Streptophyta</taxon>
        <taxon>Embryophyta</taxon>
        <taxon>Tracheophyta</taxon>
        <taxon>Spermatophyta</taxon>
        <taxon>Magnoliopsida</taxon>
        <taxon>eudicotyledons</taxon>
        <taxon>Gunneridae</taxon>
        <taxon>Pentapetalae</taxon>
        <taxon>rosids</taxon>
        <taxon>fabids</taxon>
        <taxon>Fabales</taxon>
        <taxon>Fabaceae</taxon>
        <taxon>Papilionoideae</taxon>
        <taxon>50 kb inversion clade</taxon>
        <taxon>NPAAA clade</taxon>
        <taxon>indigoferoid/millettioid clade</taxon>
        <taxon>Phaseoleae</taxon>
        <taxon>Vigna</taxon>
    </lineage>
</organism>
<sequence length="208" mass="23526">MEVFKSVGGKTYKLPVGYRFDPTDEILAGYYLRKRIMAQSLPNDLIQDYDVHQTEPWELPGGGKHMNWQRFFFYDVRSRVLGNPDKRDDGKGQWEMVEKDEEVGLSDEQVIGKKSVLVFWKAKGSSLAKTKWVMHEFRLALKSNPSKMSALAVCRIFERKNSKRAKKARVCEGESSNRSNIEGGMDVIDFTVECGGTETGPPPSPGTP</sequence>
<dbReference type="EMBL" id="CP144695">
    <property type="protein sequence ID" value="WVZ05963.1"/>
    <property type="molecule type" value="Genomic_DNA"/>
</dbReference>
<dbReference type="Gene3D" id="2.170.150.80">
    <property type="entry name" value="NAC domain"/>
    <property type="match status" value="1"/>
</dbReference>
<dbReference type="PANTHER" id="PTHR31719:SF252">
    <property type="entry name" value="NAC DOMAIN-CONTAINING PROTEIN"/>
    <property type="match status" value="1"/>
</dbReference>
<keyword evidence="1" id="KW-0805">Transcription regulation</keyword>
<dbReference type="Proteomes" id="UP001374535">
    <property type="component" value="Chromosome 6"/>
</dbReference>
<evidence type="ECO:0000256" key="3">
    <source>
        <dbReference type="ARBA" id="ARBA00023163"/>
    </source>
</evidence>
<dbReference type="GO" id="GO:0006355">
    <property type="term" value="P:regulation of DNA-templated transcription"/>
    <property type="evidence" value="ECO:0007669"/>
    <property type="project" value="InterPro"/>
</dbReference>
<proteinExistence type="predicted"/>
<protein>
    <recommendedName>
        <fullName evidence="5">NAC domain-containing protein</fullName>
    </recommendedName>
</protein>
<dbReference type="GO" id="GO:0003677">
    <property type="term" value="F:DNA binding"/>
    <property type="evidence" value="ECO:0007669"/>
    <property type="project" value="UniProtKB-KW"/>
</dbReference>
<dbReference type="InterPro" id="IPR036093">
    <property type="entry name" value="NAC_dom_sf"/>
</dbReference>
<dbReference type="Pfam" id="PF02365">
    <property type="entry name" value="NAM"/>
    <property type="match status" value="1"/>
</dbReference>
<keyword evidence="7" id="KW-1185">Reference proteome</keyword>
<dbReference type="SUPFAM" id="SSF101941">
    <property type="entry name" value="NAC domain"/>
    <property type="match status" value="1"/>
</dbReference>
<dbReference type="InterPro" id="IPR003441">
    <property type="entry name" value="NAC-dom"/>
</dbReference>
<dbReference type="PANTHER" id="PTHR31719">
    <property type="entry name" value="NAC TRANSCRIPTION FACTOR 56"/>
    <property type="match status" value="1"/>
</dbReference>
<accession>A0AAQ3NCJ0</accession>
<evidence type="ECO:0000259" key="5">
    <source>
        <dbReference type="PROSITE" id="PS51005"/>
    </source>
</evidence>
<evidence type="ECO:0000313" key="6">
    <source>
        <dbReference type="EMBL" id="WVZ05963.1"/>
    </source>
</evidence>
<dbReference type="PROSITE" id="PS51005">
    <property type="entry name" value="NAC"/>
    <property type="match status" value="1"/>
</dbReference>
<keyword evidence="4" id="KW-0539">Nucleus</keyword>
<reference evidence="6 7" key="1">
    <citation type="journal article" date="2023" name="Life. Sci Alliance">
        <title>Evolutionary insights into 3D genome organization and epigenetic landscape of Vigna mungo.</title>
        <authorList>
            <person name="Junaid A."/>
            <person name="Singh B."/>
            <person name="Bhatia S."/>
        </authorList>
    </citation>
    <scope>NUCLEOTIDE SEQUENCE [LARGE SCALE GENOMIC DNA]</scope>
    <source>
        <strain evidence="6">Urdbean</strain>
    </source>
</reference>
<evidence type="ECO:0000256" key="4">
    <source>
        <dbReference type="ARBA" id="ARBA00023242"/>
    </source>
</evidence>
<name>A0AAQ3NCJ0_VIGMU</name>
<dbReference type="AlphaFoldDB" id="A0AAQ3NCJ0"/>
<keyword evidence="2" id="KW-0238">DNA-binding</keyword>